<evidence type="ECO:0000313" key="1">
    <source>
        <dbReference type="EMBL" id="KWV87725.1"/>
    </source>
</evidence>
<evidence type="ECO:0000313" key="2">
    <source>
        <dbReference type="Proteomes" id="UP000061348"/>
    </source>
</evidence>
<organism evidence="1 2">
    <name type="scientific">Pseudomonas fluorescens</name>
    <dbReference type="NCBI Taxonomy" id="294"/>
    <lineage>
        <taxon>Bacteria</taxon>
        <taxon>Pseudomonadati</taxon>
        <taxon>Pseudomonadota</taxon>
        <taxon>Gammaproteobacteria</taxon>
        <taxon>Pseudomonadales</taxon>
        <taxon>Pseudomonadaceae</taxon>
        <taxon>Pseudomonas</taxon>
    </lineage>
</organism>
<protein>
    <submittedName>
        <fullName evidence="1">Uncharacterized protein</fullName>
    </submittedName>
</protein>
<gene>
    <name evidence="1" type="ORF">PFLmoz3_02662</name>
</gene>
<sequence>MSFSLANPSSFNLPLYSRPALSRTVYDRPPYVAPTPVSSTKQKLTHCPRNEQAGVLSLKKGRFLASKYMAYSLLLTRWINITNATIRHFYRFKVGGIAVAISVPIGKVLTPTSLPSTWNIYPIIVKGGSFLISQIQHNLEFFPRQLISLYNAPYPRLLQLAHRIQ</sequence>
<accession>A0A109LHA9</accession>
<comment type="caution">
    <text evidence="1">The sequence shown here is derived from an EMBL/GenBank/DDBJ whole genome shotgun (WGS) entry which is preliminary data.</text>
</comment>
<name>A0A109LHA9_PSEFL</name>
<dbReference type="AlphaFoldDB" id="A0A109LHA9"/>
<dbReference type="Proteomes" id="UP000061348">
    <property type="component" value="Unassembled WGS sequence"/>
</dbReference>
<reference evidence="1 2" key="1">
    <citation type="submission" date="2015-05" db="EMBL/GenBank/DDBJ databases">
        <title>A genomic and transcriptomic approach to investigate the blue pigment phenotype in Pseudomonas fluorescens.</title>
        <authorList>
            <person name="Andreani N.A."/>
            <person name="Cardazzo B."/>
        </authorList>
    </citation>
    <scope>NUCLEOTIDE SEQUENCE [LARGE SCALE GENOMIC DNA]</scope>
    <source>
        <strain evidence="1 2">Ps_22</strain>
    </source>
</reference>
<proteinExistence type="predicted"/>
<dbReference type="EMBL" id="LCYA01000067">
    <property type="protein sequence ID" value="KWV87725.1"/>
    <property type="molecule type" value="Genomic_DNA"/>
</dbReference>